<dbReference type="InterPro" id="IPR009288">
    <property type="entry name" value="AIG2-like_dom"/>
</dbReference>
<keyword evidence="1" id="KW-0808">Transferase</keyword>
<dbReference type="InterPro" id="IPR013024">
    <property type="entry name" value="GGCT-like"/>
</dbReference>
<dbReference type="Gene3D" id="3.10.490.10">
    <property type="entry name" value="Gamma-glutamyl cyclotransferase-like"/>
    <property type="match status" value="1"/>
</dbReference>
<dbReference type="InterPro" id="IPR036568">
    <property type="entry name" value="GGCT-like_sf"/>
</dbReference>
<keyword evidence="5" id="KW-1185">Reference proteome</keyword>
<evidence type="ECO:0000256" key="2">
    <source>
        <dbReference type="ARBA" id="ARBA00030602"/>
    </source>
</evidence>
<sequence>MHLFAYGSLMCEDIVSEVAGEPLLCEPARLEGFVRRAIKGEEYPGMIALEGESVPGAIIRNVSGAGWQRLDAFEGEMYDRQQVQVMLADGSAIAAQTYVIRPEYVHVLEAFEWDFEAFLKSGKARFEQHYKGWDSV</sequence>
<dbReference type="PANTHER" id="PTHR31544">
    <property type="entry name" value="AIG2-LIKE PROTEIN D"/>
    <property type="match status" value="1"/>
</dbReference>
<evidence type="ECO:0000313" key="4">
    <source>
        <dbReference type="EMBL" id="MBD2859693.1"/>
    </source>
</evidence>
<reference evidence="4" key="1">
    <citation type="submission" date="2020-09" db="EMBL/GenBank/DDBJ databases">
        <authorList>
            <person name="Yoon J.-W."/>
        </authorList>
    </citation>
    <scope>NUCLEOTIDE SEQUENCE</scope>
    <source>
        <strain evidence="4">KMU-158</strain>
    </source>
</reference>
<gene>
    <name evidence="4" type="ORF">IB286_11835</name>
</gene>
<dbReference type="SUPFAM" id="SSF110857">
    <property type="entry name" value="Gamma-glutamyl cyclotransferase-like"/>
    <property type="match status" value="1"/>
</dbReference>
<accession>A0A927C1S0</accession>
<dbReference type="Pfam" id="PF06094">
    <property type="entry name" value="GGACT"/>
    <property type="match status" value="1"/>
</dbReference>
<name>A0A927C1S0_9GAMM</name>
<dbReference type="CDD" id="cd06661">
    <property type="entry name" value="GGCT_like"/>
    <property type="match status" value="1"/>
</dbReference>
<dbReference type="AlphaFoldDB" id="A0A927C1S0"/>
<comment type="caution">
    <text evidence="4">The sequence shown here is derived from an EMBL/GenBank/DDBJ whole genome shotgun (WGS) entry which is preliminary data.</text>
</comment>
<organism evidence="4 5">
    <name type="scientific">Spongiibacter pelagi</name>
    <dbReference type="NCBI Taxonomy" id="2760804"/>
    <lineage>
        <taxon>Bacteria</taxon>
        <taxon>Pseudomonadati</taxon>
        <taxon>Pseudomonadota</taxon>
        <taxon>Gammaproteobacteria</taxon>
        <taxon>Cellvibrionales</taxon>
        <taxon>Spongiibacteraceae</taxon>
        <taxon>Spongiibacter</taxon>
    </lineage>
</organism>
<dbReference type="PANTHER" id="PTHR31544:SF2">
    <property type="entry name" value="AIG2-LIKE PROTEIN D"/>
    <property type="match status" value="1"/>
</dbReference>
<dbReference type="GO" id="GO:0016740">
    <property type="term" value="F:transferase activity"/>
    <property type="evidence" value="ECO:0007669"/>
    <property type="project" value="UniProtKB-KW"/>
</dbReference>
<dbReference type="RefSeq" id="WP_190765811.1">
    <property type="nucleotide sequence ID" value="NZ_JACXLD010000007.1"/>
</dbReference>
<evidence type="ECO:0000259" key="3">
    <source>
        <dbReference type="Pfam" id="PF06094"/>
    </source>
</evidence>
<feature type="domain" description="Gamma-glutamylcyclotransferase AIG2-like" evidence="3">
    <location>
        <begin position="3"/>
        <end position="103"/>
    </location>
</feature>
<evidence type="ECO:0000313" key="5">
    <source>
        <dbReference type="Proteomes" id="UP000610558"/>
    </source>
</evidence>
<dbReference type="InterPro" id="IPR045038">
    <property type="entry name" value="AIG2-like"/>
</dbReference>
<dbReference type="Proteomes" id="UP000610558">
    <property type="component" value="Unassembled WGS sequence"/>
</dbReference>
<protein>
    <recommendedName>
        <fullName evidence="2">Putative gamma-glutamylcyclotransferase</fullName>
    </recommendedName>
</protein>
<evidence type="ECO:0000256" key="1">
    <source>
        <dbReference type="ARBA" id="ARBA00022679"/>
    </source>
</evidence>
<proteinExistence type="predicted"/>
<dbReference type="EMBL" id="JACXLD010000007">
    <property type="protein sequence ID" value="MBD2859693.1"/>
    <property type="molecule type" value="Genomic_DNA"/>
</dbReference>